<evidence type="ECO:0000313" key="3">
    <source>
        <dbReference type="Proteomes" id="UP000094236"/>
    </source>
</evidence>
<sequence>MKTARPNLTIQLNNSRKNSSLDVTPTNSNTGILTPVDQTLSTPLYPPPNPQYFQQQHHHLHSHLAHQQPTTNQHYYQQQQQQQQQQVQQQQQQQQVQQQQVSGLLEDEFVTPVATRNNSTFSFCSDEEGVMDYSPVSFSNNPVLTRNSSVCSSFAGDLHLPNISFTRNFDNLIISIYQSFLNRPEVTPFNPKFPPSGIVSKVSREVLAKSITEKIQIDYNFKKTEELCLTNNRAYTLTVIRKRLLELCHNSNSNQGSFDDSASINSISQQQQRQQSNGNLPSMQRQNSVSSHHKPSWLHLNNGFTINRLSSTDSLVESVNLPVNNGGNISSQPASRQSSIPRLSHLNSAFSTPPSSLSTMSIADDDFSFEGTGISAPSHNIVRQDVSYSSFLQPPVLPFVPGGSNGGVAMGGNGIINGSSTTPPPTTNGNMQCPQAHQQHLESPFHPTFSSSIANNVNNGSVSSPLNEFAFKNSHPKRDTKDLNGNGNGNANIEDDPLYNATVNRKRDSLIKKRGGR</sequence>
<evidence type="ECO:0000256" key="1">
    <source>
        <dbReference type="SAM" id="MobiDB-lite"/>
    </source>
</evidence>
<dbReference type="AlphaFoldDB" id="A0A1E4TXH2"/>
<reference evidence="3" key="1">
    <citation type="submission" date="2016-05" db="EMBL/GenBank/DDBJ databases">
        <title>Comparative genomics of biotechnologically important yeasts.</title>
        <authorList>
            <consortium name="DOE Joint Genome Institute"/>
            <person name="Riley R."/>
            <person name="Haridas S."/>
            <person name="Wolfe K.H."/>
            <person name="Lopes M.R."/>
            <person name="Hittinger C.T."/>
            <person name="Goker M."/>
            <person name="Salamov A."/>
            <person name="Wisecaver J."/>
            <person name="Long T.M."/>
            <person name="Aerts A.L."/>
            <person name="Barry K."/>
            <person name="Choi C."/>
            <person name="Clum A."/>
            <person name="Coughlan A.Y."/>
            <person name="Deshpande S."/>
            <person name="Douglass A.P."/>
            <person name="Hanson S.J."/>
            <person name="Klenk H.-P."/>
            <person name="Labutti K."/>
            <person name="Lapidus A."/>
            <person name="Lindquist E."/>
            <person name="Lipzen A."/>
            <person name="Meier-Kolthoff J.P."/>
            <person name="Ohm R.A."/>
            <person name="Otillar R.P."/>
            <person name="Pangilinan J."/>
            <person name="Peng Y."/>
            <person name="Rokas A."/>
            <person name="Rosa C.A."/>
            <person name="Scheuner C."/>
            <person name="Sibirny A.A."/>
            <person name="Slot J.C."/>
            <person name="Stielow J.B."/>
            <person name="Sun H."/>
            <person name="Kurtzman C.P."/>
            <person name="Blackwell M."/>
            <person name="Grigoriev I.V."/>
            <person name="Jeffries T.W."/>
        </authorList>
    </citation>
    <scope>NUCLEOTIDE SEQUENCE [LARGE SCALE GENOMIC DNA]</scope>
    <source>
        <strain evidence="3">NRRL Y-2460</strain>
    </source>
</reference>
<keyword evidence="3" id="KW-1185">Reference proteome</keyword>
<proteinExistence type="predicted"/>
<name>A0A1E4TXH2_PACTA</name>
<feature type="region of interest" description="Disordered" evidence="1">
    <location>
        <begin position="14"/>
        <end position="79"/>
    </location>
</feature>
<dbReference type="Proteomes" id="UP000094236">
    <property type="component" value="Unassembled WGS sequence"/>
</dbReference>
<dbReference type="EMBL" id="KV454013">
    <property type="protein sequence ID" value="ODV96450.1"/>
    <property type="molecule type" value="Genomic_DNA"/>
</dbReference>
<dbReference type="PANTHER" id="PTHR24330:SF19">
    <property type="entry name" value="MEDIATOR OF RNA POLYMERASE II TRANSCRIPTION SUBUNIT 29"/>
    <property type="match status" value="1"/>
</dbReference>
<dbReference type="SUPFAM" id="SSF81995">
    <property type="entry name" value="beta-sandwich domain of Sec23/24"/>
    <property type="match status" value="1"/>
</dbReference>
<feature type="compositionally biased region" description="Polar residues" evidence="1">
    <location>
        <begin position="14"/>
        <end position="42"/>
    </location>
</feature>
<accession>A0A1E4TXH2</accession>
<feature type="compositionally biased region" description="Polar residues" evidence="1">
    <location>
        <begin position="278"/>
        <end position="290"/>
    </location>
</feature>
<dbReference type="PANTHER" id="PTHR24330">
    <property type="entry name" value="HOMEOBOX PROTEIN BARH-LIKE"/>
    <property type="match status" value="1"/>
</dbReference>
<feature type="region of interest" description="Disordered" evidence="1">
    <location>
        <begin position="467"/>
        <end position="517"/>
    </location>
</feature>
<protein>
    <submittedName>
        <fullName evidence="2">Uncharacterized protein</fullName>
    </submittedName>
</protein>
<dbReference type="OrthoDB" id="4093447at2759"/>
<feature type="compositionally biased region" description="Low complexity" evidence="1">
    <location>
        <begin position="263"/>
        <end position="277"/>
    </location>
</feature>
<dbReference type="STRING" id="669874.A0A1E4TXH2"/>
<evidence type="ECO:0000313" key="2">
    <source>
        <dbReference type="EMBL" id="ODV96450.1"/>
    </source>
</evidence>
<organism evidence="2 3">
    <name type="scientific">Pachysolen tannophilus NRRL Y-2460</name>
    <dbReference type="NCBI Taxonomy" id="669874"/>
    <lineage>
        <taxon>Eukaryota</taxon>
        <taxon>Fungi</taxon>
        <taxon>Dikarya</taxon>
        <taxon>Ascomycota</taxon>
        <taxon>Saccharomycotina</taxon>
        <taxon>Pichiomycetes</taxon>
        <taxon>Pachysolenaceae</taxon>
        <taxon>Pachysolen</taxon>
    </lineage>
</organism>
<dbReference type="InterPro" id="IPR052145">
    <property type="entry name" value="Mediator/Homeobox_domain"/>
</dbReference>
<gene>
    <name evidence="2" type="ORF">PACTADRAFT_49796</name>
</gene>
<feature type="region of interest" description="Disordered" evidence="1">
    <location>
        <begin position="259"/>
        <end position="294"/>
    </location>
</feature>